<dbReference type="RefSeq" id="WP_344177515.1">
    <property type="nucleotide sequence ID" value="NZ_BAAANC010000002.1"/>
</dbReference>
<accession>A0ABN2BGL3</accession>
<keyword evidence="1" id="KW-0732">Signal</keyword>
<dbReference type="EMBL" id="BAAANC010000002">
    <property type="protein sequence ID" value="GAA1539100.1"/>
    <property type="molecule type" value="Genomic_DNA"/>
</dbReference>
<sequence length="138" mass="14692">MKTRMIARAAAALVATAAIATVTATSASAVNVNWLWETTSGNNIGVGSYTDSGNVMHVDDQEVDDRSVLLFVRRPGAATGYACWDHGGASGGGVDCTLDAYNENETLEGYLCKGEWASNPADRQIRTCNTAQIKRFTK</sequence>
<feature type="chain" id="PRO_5045745202" description="Secreted protein" evidence="1">
    <location>
        <begin position="21"/>
        <end position="138"/>
    </location>
</feature>
<evidence type="ECO:0000313" key="2">
    <source>
        <dbReference type="EMBL" id="GAA1539100.1"/>
    </source>
</evidence>
<keyword evidence="3" id="KW-1185">Reference proteome</keyword>
<evidence type="ECO:0000256" key="1">
    <source>
        <dbReference type="SAM" id="SignalP"/>
    </source>
</evidence>
<gene>
    <name evidence="2" type="ORF">GCM10009741_47270</name>
</gene>
<protein>
    <recommendedName>
        <fullName evidence="4">Secreted protein</fullName>
    </recommendedName>
</protein>
<proteinExistence type="predicted"/>
<organism evidence="2 3">
    <name type="scientific">Kribbella lupini</name>
    <dbReference type="NCBI Taxonomy" id="291602"/>
    <lineage>
        <taxon>Bacteria</taxon>
        <taxon>Bacillati</taxon>
        <taxon>Actinomycetota</taxon>
        <taxon>Actinomycetes</taxon>
        <taxon>Propionibacteriales</taxon>
        <taxon>Kribbellaceae</taxon>
        <taxon>Kribbella</taxon>
    </lineage>
</organism>
<evidence type="ECO:0000313" key="3">
    <source>
        <dbReference type="Proteomes" id="UP001500363"/>
    </source>
</evidence>
<feature type="signal peptide" evidence="1">
    <location>
        <begin position="1"/>
        <end position="20"/>
    </location>
</feature>
<reference evidence="2 3" key="1">
    <citation type="journal article" date="2019" name="Int. J. Syst. Evol. Microbiol.">
        <title>The Global Catalogue of Microorganisms (GCM) 10K type strain sequencing project: providing services to taxonomists for standard genome sequencing and annotation.</title>
        <authorList>
            <consortium name="The Broad Institute Genomics Platform"/>
            <consortium name="The Broad Institute Genome Sequencing Center for Infectious Disease"/>
            <person name="Wu L."/>
            <person name="Ma J."/>
        </authorList>
    </citation>
    <scope>NUCLEOTIDE SEQUENCE [LARGE SCALE GENOMIC DNA]</scope>
    <source>
        <strain evidence="2 3">JCM 14303</strain>
    </source>
</reference>
<comment type="caution">
    <text evidence="2">The sequence shown here is derived from an EMBL/GenBank/DDBJ whole genome shotgun (WGS) entry which is preliminary data.</text>
</comment>
<name>A0ABN2BGL3_9ACTN</name>
<evidence type="ECO:0008006" key="4">
    <source>
        <dbReference type="Google" id="ProtNLM"/>
    </source>
</evidence>
<dbReference type="Proteomes" id="UP001500363">
    <property type="component" value="Unassembled WGS sequence"/>
</dbReference>